<evidence type="ECO:0000313" key="5">
    <source>
        <dbReference type="Proteomes" id="UP001497516"/>
    </source>
</evidence>
<evidence type="ECO:0000256" key="3">
    <source>
        <dbReference type="PROSITE-ProRule" id="PRU00708"/>
    </source>
</evidence>
<reference evidence="4 5" key="1">
    <citation type="submission" date="2024-04" db="EMBL/GenBank/DDBJ databases">
        <authorList>
            <person name="Fracassetti M."/>
        </authorList>
    </citation>
    <scope>NUCLEOTIDE SEQUENCE [LARGE SCALE GENOMIC DNA]</scope>
</reference>
<dbReference type="InterPro" id="IPR002885">
    <property type="entry name" value="PPR_rpt"/>
</dbReference>
<protein>
    <recommendedName>
        <fullName evidence="6">Pentatricopeptide repeat-containing protein</fullName>
    </recommendedName>
</protein>
<dbReference type="InterPro" id="IPR011990">
    <property type="entry name" value="TPR-like_helical_dom_sf"/>
</dbReference>
<dbReference type="Gene3D" id="1.25.40.10">
    <property type="entry name" value="Tetratricopeptide repeat domain"/>
    <property type="match status" value="1"/>
</dbReference>
<evidence type="ECO:0000256" key="1">
    <source>
        <dbReference type="ARBA" id="ARBA00007626"/>
    </source>
</evidence>
<dbReference type="Pfam" id="PF13041">
    <property type="entry name" value="PPR_2"/>
    <property type="match status" value="1"/>
</dbReference>
<dbReference type="Proteomes" id="UP001497516">
    <property type="component" value="Chromosome 4"/>
</dbReference>
<dbReference type="InterPro" id="IPR050872">
    <property type="entry name" value="PPR_P_subfamily"/>
</dbReference>
<dbReference type="PANTHER" id="PTHR46128">
    <property type="entry name" value="MITOCHONDRIAL GROUP I INTRON SPLICING FACTOR CCM1"/>
    <property type="match status" value="1"/>
</dbReference>
<dbReference type="EMBL" id="OZ034817">
    <property type="protein sequence ID" value="CAL1385706.1"/>
    <property type="molecule type" value="Genomic_DNA"/>
</dbReference>
<comment type="similarity">
    <text evidence="1">Belongs to the PPR family. P subfamily.</text>
</comment>
<dbReference type="NCBIfam" id="TIGR00756">
    <property type="entry name" value="PPR"/>
    <property type="match status" value="1"/>
</dbReference>
<proteinExistence type="inferred from homology"/>
<evidence type="ECO:0000256" key="2">
    <source>
        <dbReference type="ARBA" id="ARBA00022737"/>
    </source>
</evidence>
<dbReference type="AlphaFoldDB" id="A0AAV2EIA1"/>
<name>A0AAV2EIA1_9ROSI</name>
<evidence type="ECO:0000313" key="4">
    <source>
        <dbReference type="EMBL" id="CAL1385706.1"/>
    </source>
</evidence>
<feature type="repeat" description="PPR" evidence="3">
    <location>
        <begin position="10"/>
        <end position="44"/>
    </location>
</feature>
<keyword evidence="5" id="KW-1185">Reference proteome</keyword>
<dbReference type="PANTHER" id="PTHR46128:SF211">
    <property type="entry name" value="PENTACOTRIPEPTIDE-REPEAT REGION OF PRORP DOMAIN-CONTAINING PROTEIN"/>
    <property type="match status" value="1"/>
</dbReference>
<evidence type="ECO:0008006" key="6">
    <source>
        <dbReference type="Google" id="ProtNLM"/>
    </source>
</evidence>
<sequence length="84" mass="9420">MMITEGCYPSPAIFNSLVHAYCKSGDYARAYKLLKKMPKCGCQLGYVVYNIFIGSICGIQEMPDMSVLELAGRRIRNCLIQGLY</sequence>
<accession>A0AAV2EIA1</accession>
<dbReference type="PROSITE" id="PS51375">
    <property type="entry name" value="PPR"/>
    <property type="match status" value="1"/>
</dbReference>
<gene>
    <name evidence="4" type="ORF">LTRI10_LOCUS26822</name>
</gene>
<organism evidence="4 5">
    <name type="scientific">Linum trigynum</name>
    <dbReference type="NCBI Taxonomy" id="586398"/>
    <lineage>
        <taxon>Eukaryota</taxon>
        <taxon>Viridiplantae</taxon>
        <taxon>Streptophyta</taxon>
        <taxon>Embryophyta</taxon>
        <taxon>Tracheophyta</taxon>
        <taxon>Spermatophyta</taxon>
        <taxon>Magnoliopsida</taxon>
        <taxon>eudicotyledons</taxon>
        <taxon>Gunneridae</taxon>
        <taxon>Pentapetalae</taxon>
        <taxon>rosids</taxon>
        <taxon>fabids</taxon>
        <taxon>Malpighiales</taxon>
        <taxon>Linaceae</taxon>
        <taxon>Linum</taxon>
    </lineage>
</organism>
<keyword evidence="2" id="KW-0677">Repeat</keyword>